<keyword evidence="2" id="KW-1185">Reference proteome</keyword>
<reference evidence="1" key="1">
    <citation type="journal article" date="2021" name="Sci. Rep.">
        <title>Diploid genomic architecture of Nitzschia inconspicua, an elite biomass production diatom.</title>
        <authorList>
            <person name="Oliver A."/>
            <person name="Podell S."/>
            <person name="Pinowska A."/>
            <person name="Traller J.C."/>
            <person name="Smith S.R."/>
            <person name="McClure R."/>
            <person name="Beliaev A."/>
            <person name="Bohutskyi P."/>
            <person name="Hill E.A."/>
            <person name="Rabines A."/>
            <person name="Zheng H."/>
            <person name="Allen L.Z."/>
            <person name="Kuo A."/>
            <person name="Grigoriev I.V."/>
            <person name="Allen A.E."/>
            <person name="Hazlebeck D."/>
            <person name="Allen E.E."/>
        </authorList>
    </citation>
    <scope>NUCLEOTIDE SEQUENCE</scope>
    <source>
        <strain evidence="1">Hildebrandi</strain>
    </source>
</reference>
<reference evidence="1" key="2">
    <citation type="submission" date="2021-04" db="EMBL/GenBank/DDBJ databases">
        <authorList>
            <person name="Podell S."/>
        </authorList>
    </citation>
    <scope>NUCLEOTIDE SEQUENCE</scope>
    <source>
        <strain evidence="1">Hildebrandi</strain>
    </source>
</reference>
<evidence type="ECO:0000313" key="1">
    <source>
        <dbReference type="EMBL" id="KAG7342016.1"/>
    </source>
</evidence>
<accession>A0A9K3KEZ2</accession>
<dbReference type="AlphaFoldDB" id="A0A9K3KEZ2"/>
<comment type="caution">
    <text evidence="1">The sequence shown here is derived from an EMBL/GenBank/DDBJ whole genome shotgun (WGS) entry which is preliminary data.</text>
</comment>
<dbReference type="Proteomes" id="UP000693970">
    <property type="component" value="Unassembled WGS sequence"/>
</dbReference>
<organism evidence="1 2">
    <name type="scientific">Nitzschia inconspicua</name>
    <dbReference type="NCBI Taxonomy" id="303405"/>
    <lineage>
        <taxon>Eukaryota</taxon>
        <taxon>Sar</taxon>
        <taxon>Stramenopiles</taxon>
        <taxon>Ochrophyta</taxon>
        <taxon>Bacillariophyta</taxon>
        <taxon>Bacillariophyceae</taxon>
        <taxon>Bacillariophycidae</taxon>
        <taxon>Bacillariales</taxon>
        <taxon>Bacillariaceae</taxon>
        <taxon>Nitzschia</taxon>
    </lineage>
</organism>
<name>A0A9K3KEZ2_9STRA</name>
<sequence length="147" mass="16348">MGCVWAVFERVNGAFVVLPIDIWKYGFRHLSLLHYVRLEFLGVTIVSVVLTVFGGDYLSIVDKLAVCTLDHQGWGMLVGGKTLVVSRQFFSLDIEFRGPAQFIQSNLLVLMALDVVKCGLREELNKLQNRLQHIPAFEGVIGKLGAG</sequence>
<gene>
    <name evidence="1" type="ORF">IV203_007108</name>
</gene>
<dbReference type="EMBL" id="JAGRRH010000025">
    <property type="protein sequence ID" value="KAG7342016.1"/>
    <property type="molecule type" value="Genomic_DNA"/>
</dbReference>
<evidence type="ECO:0000313" key="2">
    <source>
        <dbReference type="Proteomes" id="UP000693970"/>
    </source>
</evidence>
<proteinExistence type="predicted"/>
<protein>
    <submittedName>
        <fullName evidence="1">Uncharacterized protein</fullName>
    </submittedName>
</protein>